<keyword evidence="3" id="KW-1185">Reference proteome</keyword>
<keyword evidence="1" id="KW-0812">Transmembrane</keyword>
<protein>
    <submittedName>
        <fullName evidence="2">Uncharacterized protein</fullName>
    </submittedName>
</protein>
<organism evidence="2 3">
    <name type="scientific">Lachnoanaerobaculum saburreum</name>
    <dbReference type="NCBI Taxonomy" id="467210"/>
    <lineage>
        <taxon>Bacteria</taxon>
        <taxon>Bacillati</taxon>
        <taxon>Bacillota</taxon>
        <taxon>Clostridia</taxon>
        <taxon>Lachnospirales</taxon>
        <taxon>Lachnospiraceae</taxon>
        <taxon>Lachnoanaerobaculum</taxon>
    </lineage>
</organism>
<dbReference type="EMBL" id="LSDA01000091">
    <property type="protein sequence ID" value="KXB57379.1"/>
    <property type="molecule type" value="Genomic_DNA"/>
</dbReference>
<evidence type="ECO:0000313" key="2">
    <source>
        <dbReference type="EMBL" id="KXB57379.1"/>
    </source>
</evidence>
<accession>A0A133ZPK8</accession>
<feature type="transmembrane region" description="Helical" evidence="1">
    <location>
        <begin position="14"/>
        <end position="33"/>
    </location>
</feature>
<gene>
    <name evidence="2" type="ORF">HMPREF1866_01462</name>
</gene>
<proteinExistence type="predicted"/>
<evidence type="ECO:0000313" key="3">
    <source>
        <dbReference type="Proteomes" id="UP000070394"/>
    </source>
</evidence>
<keyword evidence="1" id="KW-0472">Membrane</keyword>
<feature type="transmembrane region" description="Helical" evidence="1">
    <location>
        <begin position="45"/>
        <end position="66"/>
    </location>
</feature>
<evidence type="ECO:0000256" key="1">
    <source>
        <dbReference type="SAM" id="Phobius"/>
    </source>
</evidence>
<feature type="transmembrane region" description="Helical" evidence="1">
    <location>
        <begin position="78"/>
        <end position="96"/>
    </location>
</feature>
<name>A0A133ZPK8_9FIRM</name>
<keyword evidence="1" id="KW-1133">Transmembrane helix</keyword>
<comment type="caution">
    <text evidence="2">The sequence shown here is derived from an EMBL/GenBank/DDBJ whole genome shotgun (WGS) entry which is preliminary data.</text>
</comment>
<dbReference type="Proteomes" id="UP000070394">
    <property type="component" value="Unassembled WGS sequence"/>
</dbReference>
<reference evidence="3" key="1">
    <citation type="submission" date="2016-01" db="EMBL/GenBank/DDBJ databases">
        <authorList>
            <person name="Mitreva M."/>
            <person name="Pepin K.H."/>
            <person name="Mihindukulasuriya K.A."/>
            <person name="Fulton R."/>
            <person name="Fronick C."/>
            <person name="O'Laughlin M."/>
            <person name="Miner T."/>
            <person name="Herter B."/>
            <person name="Rosa B.A."/>
            <person name="Cordes M."/>
            <person name="Tomlinson C."/>
            <person name="Wollam A."/>
            <person name="Palsikar V.B."/>
            <person name="Mardis E.R."/>
            <person name="Wilson R.K."/>
        </authorList>
    </citation>
    <scope>NUCLEOTIDE SEQUENCE [LARGE SCALE GENOMIC DNA]</scope>
    <source>
        <strain evidence="3">DNF00896</strain>
    </source>
</reference>
<dbReference type="AlphaFoldDB" id="A0A133ZPK8"/>
<dbReference type="PATRIC" id="fig|467210.3.peg.1451"/>
<sequence>MDIRYDEGENMKRVLSCIFGAVWCVCIILLVLNSSTETVKLSDEAFEFVVFLMTVGIFGTMVFANILKGRFKFRAARIACIILSGILSVLSLYTFLTR</sequence>